<dbReference type="SUPFAM" id="SSF81665">
    <property type="entry name" value="Calcium ATPase, transmembrane domain M"/>
    <property type="match status" value="1"/>
</dbReference>
<organism evidence="3 4">
    <name type="scientific">Anas zonorhyncha</name>
    <name type="common">Eastern spot-billed duck</name>
    <dbReference type="NCBI Taxonomy" id="75864"/>
    <lineage>
        <taxon>Eukaryota</taxon>
        <taxon>Metazoa</taxon>
        <taxon>Chordata</taxon>
        <taxon>Craniata</taxon>
        <taxon>Vertebrata</taxon>
        <taxon>Euteleostomi</taxon>
        <taxon>Archelosauria</taxon>
        <taxon>Archosauria</taxon>
        <taxon>Dinosauria</taxon>
        <taxon>Saurischia</taxon>
        <taxon>Theropoda</taxon>
        <taxon>Coelurosauria</taxon>
        <taxon>Aves</taxon>
        <taxon>Neognathae</taxon>
        <taxon>Galloanserae</taxon>
        <taxon>Anseriformes</taxon>
        <taxon>Anatidae</taxon>
        <taxon>Anatinae</taxon>
        <taxon>Anas</taxon>
    </lineage>
</organism>
<dbReference type="PANTHER" id="PTHR42861">
    <property type="entry name" value="CALCIUM-TRANSPORTING ATPASE"/>
    <property type="match status" value="1"/>
</dbReference>
<keyword evidence="4" id="KW-1185">Reference proteome</keyword>
<name>A0A8B9ZMA3_9AVES</name>
<proteinExistence type="predicted"/>
<feature type="domain" description="Cation-transporting P-type ATPase N-terminal" evidence="2">
    <location>
        <begin position="15"/>
        <end position="89"/>
    </location>
</feature>
<reference evidence="3" key="2">
    <citation type="submission" date="2025-09" db="UniProtKB">
        <authorList>
            <consortium name="Ensembl"/>
        </authorList>
    </citation>
    <scope>IDENTIFICATION</scope>
</reference>
<sequence>MGFLPNERFISFLQSQEECELKVIEQEKEVDLHTGLSENSVLQRRLKHGWNEFSVDNTEPIWKKYLDQFKNPLILLLLASALVSVITKEYEDAASITVAVLIVVTVAFIQEYRSEKSLEELNKLVPPEKRCLGGEDRQRELGLFSLEKRRLLGDLTAACQGLKGAAGKLGMDSVSEYSDRTRGKSFKLKKKCPHCLYTQAQRPTASHVVNAAMPLPMWQL</sequence>
<evidence type="ECO:0000259" key="2">
    <source>
        <dbReference type="SMART" id="SM00831"/>
    </source>
</evidence>
<reference evidence="3" key="1">
    <citation type="submission" date="2025-08" db="UniProtKB">
        <authorList>
            <consortium name="Ensembl"/>
        </authorList>
    </citation>
    <scope>IDENTIFICATION</scope>
</reference>
<dbReference type="InterPro" id="IPR023298">
    <property type="entry name" value="ATPase_P-typ_TM_dom_sf"/>
</dbReference>
<dbReference type="Gene3D" id="2.70.150.10">
    <property type="entry name" value="Calcium-transporting ATPase, cytoplasmic transduction domain A"/>
    <property type="match status" value="1"/>
</dbReference>
<evidence type="ECO:0000313" key="4">
    <source>
        <dbReference type="Proteomes" id="UP000694549"/>
    </source>
</evidence>
<protein>
    <recommendedName>
        <fullName evidence="2">Cation-transporting P-type ATPase N-terminal domain-containing protein</fullName>
    </recommendedName>
</protein>
<dbReference type="Gene3D" id="1.20.1110.10">
    <property type="entry name" value="Calcium-transporting ATPase, transmembrane domain"/>
    <property type="match status" value="1"/>
</dbReference>
<dbReference type="SMART" id="SM00831">
    <property type="entry name" value="Cation_ATPase_N"/>
    <property type="match status" value="1"/>
</dbReference>
<dbReference type="Proteomes" id="UP000694549">
    <property type="component" value="Unplaced"/>
</dbReference>
<evidence type="ECO:0000256" key="1">
    <source>
        <dbReference type="ARBA" id="ARBA00022842"/>
    </source>
</evidence>
<evidence type="ECO:0000313" key="3">
    <source>
        <dbReference type="Ensembl" id="ENSAZOP00000001791.1"/>
    </source>
</evidence>
<dbReference type="Pfam" id="PF00690">
    <property type="entry name" value="Cation_ATPase_N"/>
    <property type="match status" value="1"/>
</dbReference>
<dbReference type="AlphaFoldDB" id="A0A8B9ZMA3"/>
<keyword evidence="1" id="KW-0460">Magnesium</keyword>
<accession>A0A8B9ZMA3</accession>
<dbReference type="Ensembl" id="ENSAZOT00000001918.1">
    <property type="protein sequence ID" value="ENSAZOP00000001791.1"/>
    <property type="gene ID" value="ENSAZOG00000001239.1"/>
</dbReference>
<dbReference type="InterPro" id="IPR004014">
    <property type="entry name" value="ATPase_P-typ_cation-transptr_N"/>
</dbReference>